<dbReference type="Pfam" id="PF00291">
    <property type="entry name" value="PALP"/>
    <property type="match status" value="1"/>
</dbReference>
<dbReference type="RefSeq" id="WP_309967174.1">
    <property type="nucleotide sequence ID" value="NZ_JAVDWH010000001.1"/>
</dbReference>
<keyword evidence="6" id="KW-1185">Reference proteome</keyword>
<evidence type="ECO:0000313" key="5">
    <source>
        <dbReference type="EMBL" id="MDR7086038.1"/>
    </source>
</evidence>
<comment type="similarity">
    <text evidence="2">Belongs to the ACC deaminase/D-cysteine desulfhydrase family.</text>
</comment>
<organism evidence="5 6">
    <name type="scientific">Aeromicrobium panaciterrae</name>
    <dbReference type="NCBI Taxonomy" id="363861"/>
    <lineage>
        <taxon>Bacteria</taxon>
        <taxon>Bacillati</taxon>
        <taxon>Actinomycetota</taxon>
        <taxon>Actinomycetes</taxon>
        <taxon>Propionibacteriales</taxon>
        <taxon>Nocardioidaceae</taxon>
        <taxon>Aeromicrobium</taxon>
    </lineage>
</organism>
<dbReference type="InterPro" id="IPR036052">
    <property type="entry name" value="TrpB-like_PALP_sf"/>
</dbReference>
<dbReference type="PANTHER" id="PTHR43780">
    <property type="entry name" value="1-AMINOCYCLOPROPANE-1-CARBOXYLATE DEAMINASE-RELATED"/>
    <property type="match status" value="1"/>
</dbReference>
<dbReference type="InterPro" id="IPR027278">
    <property type="entry name" value="ACCD_DCysDesulf"/>
</dbReference>
<accession>A0ABU1ULK6</accession>
<dbReference type="PANTHER" id="PTHR43780:SF2">
    <property type="entry name" value="1-AMINOCYCLOPROPANE-1-CARBOXYLATE DEAMINASE-RELATED"/>
    <property type="match status" value="1"/>
</dbReference>
<evidence type="ECO:0000256" key="1">
    <source>
        <dbReference type="ARBA" id="ARBA00001933"/>
    </source>
</evidence>
<dbReference type="InterPro" id="IPR001926">
    <property type="entry name" value="TrpB-like_PALP"/>
</dbReference>
<dbReference type="Gene3D" id="3.40.50.1100">
    <property type="match status" value="2"/>
</dbReference>
<dbReference type="EMBL" id="JAVDWH010000001">
    <property type="protein sequence ID" value="MDR7086038.1"/>
    <property type="molecule type" value="Genomic_DNA"/>
</dbReference>
<dbReference type="GO" id="GO:0019148">
    <property type="term" value="F:D-cysteine desulfhydrase activity"/>
    <property type="evidence" value="ECO:0007669"/>
    <property type="project" value="UniProtKB-EC"/>
</dbReference>
<keyword evidence="5" id="KW-0456">Lyase</keyword>
<name>A0ABU1ULK6_9ACTN</name>
<evidence type="ECO:0000259" key="4">
    <source>
        <dbReference type="Pfam" id="PF00291"/>
    </source>
</evidence>
<reference evidence="5 6" key="1">
    <citation type="submission" date="2023-07" db="EMBL/GenBank/DDBJ databases">
        <title>Sorghum-associated microbial communities from plants grown in Nebraska, USA.</title>
        <authorList>
            <person name="Schachtman D."/>
        </authorList>
    </citation>
    <scope>NUCLEOTIDE SEQUENCE [LARGE SCALE GENOMIC DNA]</scope>
    <source>
        <strain evidence="5 6">BE248</strain>
    </source>
</reference>
<comment type="caution">
    <text evidence="5">The sequence shown here is derived from an EMBL/GenBank/DDBJ whole genome shotgun (WGS) entry which is preliminary data.</text>
</comment>
<sequence length="322" mass="33855">MSRLGALYPAADLPYVSLGTSPTPVRRLDGLGVSQEVWLKDEAAFGDGGWGGNKVRKLEWIIPEAHRRNKKTMFTVGGIGTHWGLAAALYGREHGLHTVLGLVDQPIDDHVREQTARLDASGATIYRYPSVARLKLAAPMILARHRMPYYLPAGGSSPVGSLGYVEVALEIAEQVAAGELPEPATVVSAVGSGGTVAGLALGFRLAGLSTRVFGAVVNDSFRLDAVTTSRLATKTADLMRSRGADIGKVVIGPDDLTATSKWMGETYGATTPEGANALALAERVAGLELEPVYTAKALAAILEGNIPGPILYLNTHGPRPVA</sequence>
<dbReference type="EC" id="4.4.1.15" evidence="5"/>
<proteinExistence type="inferred from homology"/>
<dbReference type="Proteomes" id="UP001257739">
    <property type="component" value="Unassembled WGS sequence"/>
</dbReference>
<dbReference type="PIRSF" id="PIRSF006278">
    <property type="entry name" value="ACCD_DCysDesulf"/>
    <property type="match status" value="1"/>
</dbReference>
<gene>
    <name evidence="5" type="ORF">J2X11_000877</name>
</gene>
<evidence type="ECO:0000256" key="2">
    <source>
        <dbReference type="ARBA" id="ARBA00008639"/>
    </source>
</evidence>
<keyword evidence="3" id="KW-0663">Pyridoxal phosphate</keyword>
<dbReference type="SUPFAM" id="SSF53686">
    <property type="entry name" value="Tryptophan synthase beta subunit-like PLP-dependent enzymes"/>
    <property type="match status" value="1"/>
</dbReference>
<feature type="domain" description="Tryptophan synthase beta chain-like PALP" evidence="4">
    <location>
        <begin position="16"/>
        <end position="308"/>
    </location>
</feature>
<evidence type="ECO:0000313" key="6">
    <source>
        <dbReference type="Proteomes" id="UP001257739"/>
    </source>
</evidence>
<comment type="cofactor">
    <cofactor evidence="1">
        <name>pyridoxal 5'-phosphate</name>
        <dbReference type="ChEBI" id="CHEBI:597326"/>
    </cofactor>
</comment>
<evidence type="ECO:0000256" key="3">
    <source>
        <dbReference type="ARBA" id="ARBA00022898"/>
    </source>
</evidence>
<protein>
    <submittedName>
        <fullName evidence="5">D-cysteine desulfhydrase</fullName>
        <ecNumber evidence="5">4.4.1.15</ecNumber>
    </submittedName>
</protein>